<feature type="non-terminal residue" evidence="4">
    <location>
        <position position="250"/>
    </location>
</feature>
<evidence type="ECO:0000313" key="5">
    <source>
        <dbReference type="Proteomes" id="UP000230750"/>
    </source>
</evidence>
<sequence length="250" mass="27969">IKQCESKQYCYKKINAGDELECAVHDARPPVHLTWVQRTMNHDSDVTFQRTYSTNVDLNTTTATMRLRSLLHFHFHLFVCRAKYNTLVLDSLESFIITELDEPSTDLSKATYKEIEKGDSIILQCSGDKMLFFIWKKTVPGTANVVIAHGYVLAGTNFSIQPYSIDRYGSLTFLQFNESQEGVYACYTSDGNKETVTSYNLMTVSLVTQPIVTSGTGITEIAAKQRNKAAVVIAICLPLFGTLVVLVLVI</sequence>
<dbReference type="Proteomes" id="UP000230750">
    <property type="component" value="Unassembled WGS sequence"/>
</dbReference>
<evidence type="ECO:0000313" key="4">
    <source>
        <dbReference type="EMBL" id="PIK32856.1"/>
    </source>
</evidence>
<reference evidence="4 5" key="1">
    <citation type="journal article" date="2017" name="PLoS Biol.">
        <title>The sea cucumber genome provides insights into morphological evolution and visceral regeneration.</title>
        <authorList>
            <person name="Zhang X."/>
            <person name="Sun L."/>
            <person name="Yuan J."/>
            <person name="Sun Y."/>
            <person name="Gao Y."/>
            <person name="Zhang L."/>
            <person name="Li S."/>
            <person name="Dai H."/>
            <person name="Hamel J.F."/>
            <person name="Liu C."/>
            <person name="Yu Y."/>
            <person name="Liu S."/>
            <person name="Lin W."/>
            <person name="Guo K."/>
            <person name="Jin S."/>
            <person name="Xu P."/>
            <person name="Storey K.B."/>
            <person name="Huan P."/>
            <person name="Zhang T."/>
            <person name="Zhou Y."/>
            <person name="Zhang J."/>
            <person name="Lin C."/>
            <person name="Li X."/>
            <person name="Xing L."/>
            <person name="Huo D."/>
            <person name="Sun M."/>
            <person name="Wang L."/>
            <person name="Mercier A."/>
            <person name="Li F."/>
            <person name="Yang H."/>
            <person name="Xiang J."/>
        </authorList>
    </citation>
    <scope>NUCLEOTIDE SEQUENCE [LARGE SCALE GENOMIC DNA]</scope>
    <source>
        <strain evidence="4">Shaxun</strain>
        <tissue evidence="4">Muscle</tissue>
    </source>
</reference>
<name>A0A2G8JAT9_STIJA</name>
<dbReference type="EMBL" id="MRZV01003127">
    <property type="protein sequence ID" value="PIK32856.1"/>
    <property type="molecule type" value="Genomic_DNA"/>
</dbReference>
<keyword evidence="2" id="KW-0812">Transmembrane</keyword>
<comment type="caution">
    <text evidence="4">The sequence shown here is derived from an EMBL/GenBank/DDBJ whole genome shotgun (WGS) entry which is preliminary data.</text>
</comment>
<keyword evidence="2" id="KW-1133">Transmembrane helix</keyword>
<proteinExistence type="predicted"/>
<keyword evidence="5" id="KW-1185">Reference proteome</keyword>
<dbReference type="InterPro" id="IPR013162">
    <property type="entry name" value="CD80_C2-set"/>
</dbReference>
<evidence type="ECO:0000259" key="3">
    <source>
        <dbReference type="Pfam" id="PF08205"/>
    </source>
</evidence>
<keyword evidence="2" id="KW-0472">Membrane</keyword>
<dbReference type="SUPFAM" id="SSF48726">
    <property type="entry name" value="Immunoglobulin"/>
    <property type="match status" value="2"/>
</dbReference>
<dbReference type="InterPro" id="IPR036179">
    <property type="entry name" value="Ig-like_dom_sf"/>
</dbReference>
<feature type="domain" description="CD80-like immunoglobulin C2-set" evidence="3">
    <location>
        <begin position="19"/>
        <end position="86"/>
    </location>
</feature>
<dbReference type="InterPro" id="IPR013783">
    <property type="entry name" value="Ig-like_fold"/>
</dbReference>
<evidence type="ECO:0000256" key="1">
    <source>
        <dbReference type="ARBA" id="ARBA00023157"/>
    </source>
</evidence>
<gene>
    <name evidence="4" type="ORF">BSL78_30332</name>
</gene>
<keyword evidence="1" id="KW-1015">Disulfide bond</keyword>
<feature type="transmembrane region" description="Helical" evidence="2">
    <location>
        <begin position="229"/>
        <end position="249"/>
    </location>
</feature>
<feature type="non-terminal residue" evidence="4">
    <location>
        <position position="1"/>
    </location>
</feature>
<dbReference type="Gene3D" id="2.60.40.10">
    <property type="entry name" value="Immunoglobulins"/>
    <property type="match status" value="1"/>
</dbReference>
<dbReference type="Pfam" id="PF08205">
    <property type="entry name" value="C2-set_2"/>
    <property type="match status" value="1"/>
</dbReference>
<organism evidence="4 5">
    <name type="scientific">Stichopus japonicus</name>
    <name type="common">Sea cucumber</name>
    <dbReference type="NCBI Taxonomy" id="307972"/>
    <lineage>
        <taxon>Eukaryota</taxon>
        <taxon>Metazoa</taxon>
        <taxon>Echinodermata</taxon>
        <taxon>Eleutherozoa</taxon>
        <taxon>Echinozoa</taxon>
        <taxon>Holothuroidea</taxon>
        <taxon>Aspidochirotacea</taxon>
        <taxon>Aspidochirotida</taxon>
        <taxon>Stichopodidae</taxon>
        <taxon>Apostichopus</taxon>
    </lineage>
</organism>
<dbReference type="AlphaFoldDB" id="A0A2G8JAT9"/>
<evidence type="ECO:0000256" key="2">
    <source>
        <dbReference type="SAM" id="Phobius"/>
    </source>
</evidence>
<protein>
    <recommendedName>
        <fullName evidence="3">CD80-like immunoglobulin C2-set domain-containing protein</fullName>
    </recommendedName>
</protein>
<accession>A0A2G8JAT9</accession>